<name>A0A0L8N480_STRVG</name>
<keyword evidence="3" id="KW-0804">Transcription</keyword>
<dbReference type="AlphaFoldDB" id="A0A0L8N480"/>
<evidence type="ECO:0000256" key="2">
    <source>
        <dbReference type="ARBA" id="ARBA00023125"/>
    </source>
</evidence>
<organism evidence="6 7">
    <name type="scientific">Streptomyces virginiae</name>
    <name type="common">Streptomyces cinnamonensis</name>
    <dbReference type="NCBI Taxonomy" id="1961"/>
    <lineage>
        <taxon>Bacteria</taxon>
        <taxon>Bacillati</taxon>
        <taxon>Actinomycetota</taxon>
        <taxon>Actinomycetes</taxon>
        <taxon>Kitasatosporales</taxon>
        <taxon>Streptomycetaceae</taxon>
        <taxon>Streptomyces</taxon>
    </lineage>
</organism>
<keyword evidence="1" id="KW-0805">Transcription regulation</keyword>
<dbReference type="GO" id="GO:0000976">
    <property type="term" value="F:transcription cis-regulatory region binding"/>
    <property type="evidence" value="ECO:0007669"/>
    <property type="project" value="TreeGrafter"/>
</dbReference>
<dbReference type="PANTHER" id="PTHR30055:SF234">
    <property type="entry name" value="HTH-TYPE TRANSCRIPTIONAL REGULATOR BETI"/>
    <property type="match status" value="1"/>
</dbReference>
<dbReference type="InterPro" id="IPR050109">
    <property type="entry name" value="HTH-type_TetR-like_transc_reg"/>
</dbReference>
<dbReference type="Gene3D" id="1.10.357.10">
    <property type="entry name" value="Tetracycline Repressor, domain 2"/>
    <property type="match status" value="1"/>
</dbReference>
<protein>
    <submittedName>
        <fullName evidence="6">TetR family transcriptional regulator</fullName>
    </submittedName>
</protein>
<evidence type="ECO:0000313" key="6">
    <source>
        <dbReference type="EMBL" id="KOG57481.1"/>
    </source>
</evidence>
<feature type="DNA-binding region" description="H-T-H motif" evidence="4">
    <location>
        <begin position="35"/>
        <end position="54"/>
    </location>
</feature>
<accession>A0A0L8N480</accession>
<reference evidence="7" key="1">
    <citation type="submission" date="2015-07" db="EMBL/GenBank/DDBJ databases">
        <authorList>
            <consortium name="Consortium for Microbial Forensics and Genomics (microFORGE)"/>
            <person name="Knight B.M."/>
            <person name="Roberts D.P."/>
            <person name="Lin D."/>
            <person name="Hari K."/>
            <person name="Fletcher J."/>
            <person name="Melcher U."/>
            <person name="Blagden T."/>
            <person name="Winegar R.A."/>
        </authorList>
    </citation>
    <scope>NUCLEOTIDE SEQUENCE [LARGE SCALE GENOMIC DNA]</scope>
    <source>
        <strain evidence="7">NRRL B-1447</strain>
    </source>
</reference>
<dbReference type="EMBL" id="LGUV01000008">
    <property type="protein sequence ID" value="KOG57481.1"/>
    <property type="molecule type" value="Genomic_DNA"/>
</dbReference>
<keyword evidence="2 4" id="KW-0238">DNA-binding</keyword>
<dbReference type="GO" id="GO:0003700">
    <property type="term" value="F:DNA-binding transcription factor activity"/>
    <property type="evidence" value="ECO:0007669"/>
    <property type="project" value="TreeGrafter"/>
</dbReference>
<dbReference type="Proteomes" id="UP000037084">
    <property type="component" value="Unassembled WGS sequence"/>
</dbReference>
<evidence type="ECO:0000259" key="5">
    <source>
        <dbReference type="PROSITE" id="PS50977"/>
    </source>
</evidence>
<dbReference type="PATRIC" id="fig|1961.12.peg.852"/>
<feature type="domain" description="HTH tetR-type" evidence="5">
    <location>
        <begin position="12"/>
        <end position="72"/>
    </location>
</feature>
<sequence length="203" mass="21697">MSAAGGPTSKGRQRRTALLDAAERVLTGSGGSELTLRAVAEEAGVRLGHLQYYFPARSDLLSALLDRILASSLERVTALTALTAAHTHGTDREALLDAVLSDHDDPRLVMLFTEVWALAAHDEEAAAAVRAFYDQYVTHVAAFVREHAPGVSEAEAHHRAEVFVMLMEGSALFRSGLTGRRTAGTDARLREAALTLLGGAVRP</sequence>
<dbReference type="SUPFAM" id="SSF48498">
    <property type="entry name" value="Tetracyclin repressor-like, C-terminal domain"/>
    <property type="match status" value="1"/>
</dbReference>
<dbReference type="InterPro" id="IPR009057">
    <property type="entry name" value="Homeodomain-like_sf"/>
</dbReference>
<dbReference type="InterPro" id="IPR001647">
    <property type="entry name" value="HTH_TetR"/>
</dbReference>
<gene>
    <name evidence="6" type="ORF">ADK75_04005</name>
</gene>
<dbReference type="PROSITE" id="PS50977">
    <property type="entry name" value="HTH_TETR_2"/>
    <property type="match status" value="1"/>
</dbReference>
<evidence type="ECO:0000256" key="1">
    <source>
        <dbReference type="ARBA" id="ARBA00023015"/>
    </source>
</evidence>
<dbReference type="Pfam" id="PF00440">
    <property type="entry name" value="TetR_N"/>
    <property type="match status" value="1"/>
</dbReference>
<evidence type="ECO:0000313" key="7">
    <source>
        <dbReference type="Proteomes" id="UP000037084"/>
    </source>
</evidence>
<dbReference type="RefSeq" id="WP_053168223.1">
    <property type="nucleotide sequence ID" value="NZ_LGUV01000008.1"/>
</dbReference>
<comment type="caution">
    <text evidence="6">The sequence shown here is derived from an EMBL/GenBank/DDBJ whole genome shotgun (WGS) entry which is preliminary data.</text>
</comment>
<dbReference type="PANTHER" id="PTHR30055">
    <property type="entry name" value="HTH-TYPE TRANSCRIPTIONAL REGULATOR RUTR"/>
    <property type="match status" value="1"/>
</dbReference>
<evidence type="ECO:0000256" key="3">
    <source>
        <dbReference type="ARBA" id="ARBA00023163"/>
    </source>
</evidence>
<proteinExistence type="predicted"/>
<dbReference type="SUPFAM" id="SSF46689">
    <property type="entry name" value="Homeodomain-like"/>
    <property type="match status" value="1"/>
</dbReference>
<dbReference type="OrthoDB" id="9816296at2"/>
<evidence type="ECO:0000256" key="4">
    <source>
        <dbReference type="PROSITE-ProRule" id="PRU00335"/>
    </source>
</evidence>
<dbReference type="InterPro" id="IPR036271">
    <property type="entry name" value="Tet_transcr_reg_TetR-rel_C_sf"/>
</dbReference>